<sequence length="931" mass="102343">MARVADTAGPLLPQLLAENARLKAKVGVPESERVLQHVLQEQLRGFFDDARRTLEDAMSQAVVLGNDSAEGVGKAEAGEGETQRVSALVEALQVLGEQNEAMLRQMSEMQTRCVTELNGKVEALATERDALRQRVLQLEEEAAGAGEQPSSLLAELRHLRASDALLRQQVEALRQQSEVATSEANKLVTDGLHGALKLPRLLGQLEEMRTRLHQAEAERELLRLQLEESQGRGGLQHALREAQLVDEVALGQSTVRELRTRVAALEAREAGAEVHKATIAQLEATVQALQARHAAPDEAPVSKRRRLETENTDDPDSVRREFITFWYEGREELRRLREKERVLRSTQEKLTQMERTRSTVTRKLVTLADEIGRVREENQSLRAQCVGLEVERDYLRSSLASAISHHMQEEELRQCSAAIRDAAVKAAAVSLSVVADPQAIQQAMRQSQELKNEVAQLSKQREKLHRYIALQEERITALITHGAVLESEGDQAHITTTGSCDGGSSVVQAVHRAEMQALDVLAGLSEEASAHTESGMRRQATFLSMQQRIEVCERQLAAHQQQLSDVSGERDDARRQLDALQAEMRSTLAAREAAMSELLNSNATLMHSTETLRSENQQVRASYEASVLFSQKLLTALVGLLEVLRAEMSFVASLNIMLTAERAELVELTRRSAEAWNAHEGEVQEVVEAVKRMCGYIFQAVEQQRRTRALQETAHLLHLTDALKRQETQVTETQATFTQACQELAEGLAQRIAAAQQSADVLWKKRTTTLLEERQHLQAQLGAEKELRAKLERSLVVPPTSSASSTGATGTKTTTTAAASTPSSMTAPCAAADKSRGSRDQVLEAINQFLALSSLQATAAMETEEEHEEPAEGEEQGDGELSHGLPATAAATTESTGAPQRAEEDEAGEKQQVEEAEEEEGEEAADATQPA</sequence>
<evidence type="ECO:0000313" key="4">
    <source>
        <dbReference type="Proteomes" id="UP000031737"/>
    </source>
</evidence>
<dbReference type="Proteomes" id="UP000031737">
    <property type="component" value="Unassembled WGS sequence"/>
</dbReference>
<feature type="coiled-coil region" evidence="1">
    <location>
        <begin position="198"/>
        <end position="232"/>
    </location>
</feature>
<feature type="region of interest" description="Disordered" evidence="2">
    <location>
        <begin position="795"/>
        <end position="833"/>
    </location>
</feature>
<feature type="compositionally biased region" description="Acidic residues" evidence="2">
    <location>
        <begin position="914"/>
        <end position="925"/>
    </location>
</feature>
<feature type="compositionally biased region" description="Low complexity" evidence="2">
    <location>
        <begin position="798"/>
        <end position="832"/>
    </location>
</feature>
<accession>A0A061J364</accession>
<dbReference type="OrthoDB" id="273457at2759"/>
<evidence type="ECO:0000256" key="2">
    <source>
        <dbReference type="SAM" id="MobiDB-lite"/>
    </source>
</evidence>
<evidence type="ECO:0000256" key="1">
    <source>
        <dbReference type="SAM" id="Coils"/>
    </source>
</evidence>
<protein>
    <recommendedName>
        <fullName evidence="5">Viral A-type inclusion protein</fullName>
    </recommendedName>
</protein>
<dbReference type="AlphaFoldDB" id="A0A061J364"/>
<reference evidence="3 4" key="1">
    <citation type="submission" date="2013-07" db="EMBL/GenBank/DDBJ databases">
        <authorList>
            <person name="Stoco P.H."/>
            <person name="Wagner G."/>
            <person name="Gerber A."/>
            <person name="Zaha A."/>
            <person name="Thompson C."/>
            <person name="Bartholomeu D.C."/>
            <person name="Luckemeyer D.D."/>
            <person name="Bahia D."/>
            <person name="Loreto E."/>
            <person name="Prestes E.B."/>
            <person name="Lima F.M."/>
            <person name="Rodrigues-Luiz G."/>
            <person name="Vallejo G.A."/>
            <person name="Filho J.F."/>
            <person name="Monteiro K.M."/>
            <person name="Tyler K.M."/>
            <person name="de Almeida L.G."/>
            <person name="Ortiz M.F."/>
            <person name="Siervo M.A."/>
            <person name="de Moraes M.H."/>
            <person name="Cunha O.L."/>
            <person name="Mendonca-Neto R."/>
            <person name="Silva R."/>
            <person name="Teixeira S.M."/>
            <person name="Murta S.M."/>
            <person name="Sincero T.C."/>
            <person name="Mendes T.A."/>
            <person name="Urmenyi T.P."/>
            <person name="Silva V.G."/>
            <person name="da Rocha W.D."/>
            <person name="Andersson B."/>
            <person name="Romanha A.J."/>
            <person name="Steindel M."/>
            <person name="de Vasconcelos A.T."/>
            <person name="Grisard E.C."/>
        </authorList>
    </citation>
    <scope>NUCLEOTIDE SEQUENCE [LARGE SCALE GENOMIC DNA]</scope>
    <source>
        <strain evidence="3 4">SC58</strain>
    </source>
</reference>
<feature type="region of interest" description="Disordered" evidence="2">
    <location>
        <begin position="291"/>
        <end position="314"/>
    </location>
</feature>
<comment type="caution">
    <text evidence="3">The sequence shown here is derived from an EMBL/GenBank/DDBJ whole genome shotgun (WGS) entry which is preliminary data.</text>
</comment>
<feature type="region of interest" description="Disordered" evidence="2">
    <location>
        <begin position="858"/>
        <end position="931"/>
    </location>
</feature>
<feature type="compositionally biased region" description="Acidic residues" evidence="2">
    <location>
        <begin position="862"/>
        <end position="878"/>
    </location>
</feature>
<organism evidence="3 4">
    <name type="scientific">Trypanosoma rangeli SC58</name>
    <dbReference type="NCBI Taxonomy" id="429131"/>
    <lineage>
        <taxon>Eukaryota</taxon>
        <taxon>Discoba</taxon>
        <taxon>Euglenozoa</taxon>
        <taxon>Kinetoplastea</taxon>
        <taxon>Metakinetoplastina</taxon>
        <taxon>Trypanosomatida</taxon>
        <taxon>Trypanosomatidae</taxon>
        <taxon>Trypanosoma</taxon>
        <taxon>Herpetosoma</taxon>
    </lineage>
</organism>
<feature type="coiled-coil region" evidence="1">
    <location>
        <begin position="336"/>
        <end position="391"/>
    </location>
</feature>
<dbReference type="VEuPathDB" id="TriTrypDB:TRSC58_03754"/>
<name>A0A061J364_TRYRA</name>
<feature type="coiled-coil region" evidence="1">
    <location>
        <begin position="440"/>
        <end position="467"/>
    </location>
</feature>
<evidence type="ECO:0008006" key="5">
    <source>
        <dbReference type="Google" id="ProtNLM"/>
    </source>
</evidence>
<dbReference type="EMBL" id="AUPL01003754">
    <property type="protein sequence ID" value="ESL08541.1"/>
    <property type="molecule type" value="Genomic_DNA"/>
</dbReference>
<feature type="coiled-coil region" evidence="1">
    <location>
        <begin position="92"/>
        <end position="148"/>
    </location>
</feature>
<gene>
    <name evidence="3" type="ORF">TRSC58_03754</name>
</gene>
<proteinExistence type="predicted"/>
<keyword evidence="1" id="KW-0175">Coiled coil</keyword>
<evidence type="ECO:0000313" key="3">
    <source>
        <dbReference type="EMBL" id="ESL08541.1"/>
    </source>
</evidence>
<keyword evidence="4" id="KW-1185">Reference proteome</keyword>
<feature type="coiled-coil region" evidence="1">
    <location>
        <begin position="542"/>
        <end position="597"/>
    </location>
</feature>